<reference evidence="4" key="1">
    <citation type="submission" date="2022-04" db="EMBL/GenBank/DDBJ databases">
        <authorList>
            <person name="Criscuolo A."/>
        </authorList>
    </citation>
    <scope>NUCLEOTIDE SEQUENCE</scope>
    <source>
        <strain evidence="4">CIP111895</strain>
    </source>
</reference>
<evidence type="ECO:0000259" key="3">
    <source>
        <dbReference type="Pfam" id="PF19077"/>
    </source>
</evidence>
<dbReference type="Pfam" id="PF19077">
    <property type="entry name" value="Big_13"/>
    <property type="match status" value="2"/>
</dbReference>
<dbReference type="RefSeq" id="WP_248735033.1">
    <property type="nucleotide sequence ID" value="NZ_CALBWS010000009.1"/>
</dbReference>
<feature type="domain" description="Ig-like" evidence="2">
    <location>
        <begin position="575"/>
        <end position="617"/>
    </location>
</feature>
<feature type="domain" description="Ig-like" evidence="2">
    <location>
        <begin position="873"/>
        <end position="920"/>
    </location>
</feature>
<evidence type="ECO:0000256" key="1">
    <source>
        <dbReference type="SAM" id="SignalP"/>
    </source>
</evidence>
<evidence type="ECO:0000259" key="2">
    <source>
        <dbReference type="Pfam" id="PF13750"/>
    </source>
</evidence>
<keyword evidence="1" id="KW-0732">Signal</keyword>
<dbReference type="NCBIfam" id="NF038114">
    <property type="entry name" value="rightmost"/>
    <property type="match status" value="1"/>
</dbReference>
<dbReference type="Gene3D" id="3.30.420.430">
    <property type="match status" value="1"/>
</dbReference>
<name>A0ABN8KQM2_9BACI</name>
<dbReference type="PANTHER" id="PTHR24273:SF32">
    <property type="entry name" value="HYALIN"/>
    <property type="match status" value="1"/>
</dbReference>
<protein>
    <recommendedName>
        <fullName evidence="6">Cadherin domain-containing protein</fullName>
    </recommendedName>
</protein>
<dbReference type="Proteomes" id="UP000838308">
    <property type="component" value="Unassembled WGS sequence"/>
</dbReference>
<proteinExistence type="predicted"/>
<dbReference type="Pfam" id="PF13750">
    <property type="entry name" value="Big_3_3"/>
    <property type="match status" value="2"/>
</dbReference>
<feature type="chain" id="PRO_5046063019" description="Cadherin domain-containing protein" evidence="1">
    <location>
        <begin position="24"/>
        <end position="1323"/>
    </location>
</feature>
<feature type="signal peptide" evidence="1">
    <location>
        <begin position="1"/>
        <end position="23"/>
    </location>
</feature>
<feature type="domain" description="Bacterial Ig-like" evidence="3">
    <location>
        <begin position="485"/>
        <end position="533"/>
    </location>
</feature>
<keyword evidence="5" id="KW-1185">Reference proteome</keyword>
<feature type="domain" description="Bacterial Ig-like" evidence="3">
    <location>
        <begin position="980"/>
        <end position="1054"/>
    </location>
</feature>
<evidence type="ECO:0000313" key="4">
    <source>
        <dbReference type="EMBL" id="CAH2714725.1"/>
    </source>
</evidence>
<sequence length="1323" mass="143967">MLRKLQKTLVMLLALLLSGLVPAISAIAAGIELVDSSPEFEAAPDKVIKVYPGEKVDFKIKLAYTGGNQKNTSGTIHVDTKYYIGYPENPVPPKGTKDIPYSGETLSTVVDGAQIFVNANVAPGTYNVPIQIKINDNKPGTGNSLVNDTVDKLTVEVLGEKVKPVVSITKPTEGKFYQSSQLSSSPEFTVEDQSTYRTEIIGWDTKTEGEHTVTVKAIDKYDNVGQASVTYYIDNTKPEIHSVLVDGGVYNTDSLKDIVKSYYSIQEPNLQISTTPDLDLTVGSHTVKITALDKAGNFSEKLINYVIDNDAPTISFKFNDGGFYTSDTFRTFNPYYEVKDDNLDNSTINASTPVLTEGTQSVTVSASDKANNHSTATANYIIDDTAPKVTINLENGKYYNASSLSKIGQLYTATDTNISTVIPTGFGTTDGHYYASVRAVDKAGNATEKDVEYYVDTTDPVITIDSDKIANGGFYKSSYLQELTNFYTVEDLNKDKVDVSPFDLTEGSHTLTIMATDKAGNSKTETITYTVDNTAPTISFNLTQNGFYHSKNLPENYYTTSDNNQVVSVVQSAYDKSEGTHELTVTAMDAAGNRTTATIKYTVDNIAPVVSIEKPKAGGYYKSADLPDDKPIYSIDEKNPYDFNIIGYNKKDESEHTVTIVATDAAGNVGTASVTYTVDNTKPTITTVLTNGGYYNADTLKQLGQYYTVQDTNLDPKSVKASDLIYTEGKHTAKISAVDKAGNEAEKTIEYTVDNTKPVITFKFDDNGFYTSEKFKTFAPYFTIDDENLDENTVDFNGLGFTEMKHELSVSAADKAGNSNSAKASYTIDDTAPEVSLTLETGKYYNLAALEKLGQYWTANDTNLFDVQHTPLATSDGTYTATVTAVDKAGNSTSKSVEYHLDNTPPVINIDETKLKDGGFYNAVYLKGLTAKPYTVTEVNPVTDNASDLKFDEGTYAYTVTATDKAGNTTTKTISYTVDNTAPTISLKLTESSIYTSQFLYEIGQYYSASDNNNDLTVSADPLIMGEDGTYTLRVTATDKAGNRSSVSITYTVDDTKPAVKFYLTNGKHYTTKALTEALTGPKTYYGVTDEHLIDVKADELQTGEGVHKLTVTAKDAAGNTTVSTITYTVDNTAPVIVGLHGLKDGQRFLVGQEVEVIPIVTDKLDSNPNLQFAQKLDTAKAGVHTVTVTATDQAGNTSTFKYSYHVYDFSGVQQPIEANGTSTFKKNSTIPVKFEIYDGIKQVNDAIATIQLVKITDQISGVPFDGISTSAASEGNLFRSNGQYIFNLGTRTLDEGQYKAIITILLDGKKVTKESPAFYIRK</sequence>
<evidence type="ECO:0000313" key="5">
    <source>
        <dbReference type="Proteomes" id="UP000838308"/>
    </source>
</evidence>
<dbReference type="Gene3D" id="2.60.40.10">
    <property type="entry name" value="Immunoglobulins"/>
    <property type="match status" value="6"/>
</dbReference>
<comment type="caution">
    <text evidence="4">The sequence shown here is derived from an EMBL/GenBank/DDBJ whole genome shotgun (WGS) entry which is preliminary data.</text>
</comment>
<accession>A0ABN8KQM2</accession>
<dbReference type="PANTHER" id="PTHR24273">
    <property type="entry name" value="FI04643P-RELATED"/>
    <property type="match status" value="1"/>
</dbReference>
<dbReference type="InterPro" id="IPR044016">
    <property type="entry name" value="Big_13"/>
</dbReference>
<organism evidence="4 5">
    <name type="scientific">Neobacillus rhizosphaerae</name>
    <dbReference type="NCBI Taxonomy" id="2880965"/>
    <lineage>
        <taxon>Bacteria</taxon>
        <taxon>Bacillati</taxon>
        <taxon>Bacillota</taxon>
        <taxon>Bacilli</taxon>
        <taxon>Bacillales</taxon>
        <taxon>Bacillaceae</taxon>
        <taxon>Neobacillus</taxon>
    </lineage>
</organism>
<evidence type="ECO:0008006" key="6">
    <source>
        <dbReference type="Google" id="ProtNLM"/>
    </source>
</evidence>
<dbReference type="InterPro" id="IPR022038">
    <property type="entry name" value="Ig-like_bact"/>
</dbReference>
<dbReference type="EMBL" id="CALBWS010000009">
    <property type="protein sequence ID" value="CAH2714725.1"/>
    <property type="molecule type" value="Genomic_DNA"/>
</dbReference>
<dbReference type="InterPro" id="IPR013783">
    <property type="entry name" value="Ig-like_fold"/>
</dbReference>
<gene>
    <name evidence="4" type="ORF">BACCIP111895_01901</name>
</gene>